<dbReference type="EMBL" id="JASBWS010000019">
    <property type="protein sequence ID" value="KAJ9111323.1"/>
    <property type="molecule type" value="Genomic_DNA"/>
</dbReference>
<gene>
    <name evidence="1" type="ORF">QFC20_002614</name>
</gene>
<evidence type="ECO:0000313" key="1">
    <source>
        <dbReference type="EMBL" id="KAJ9111323.1"/>
    </source>
</evidence>
<name>A0ACC2WHT8_9TREE</name>
<comment type="caution">
    <text evidence="1">The sequence shown here is derived from an EMBL/GenBank/DDBJ whole genome shotgun (WGS) entry which is preliminary data.</text>
</comment>
<accession>A0ACC2WHT8</accession>
<proteinExistence type="predicted"/>
<organism evidence="1 2">
    <name type="scientific">Naganishia adeliensis</name>
    <dbReference type="NCBI Taxonomy" id="92952"/>
    <lineage>
        <taxon>Eukaryota</taxon>
        <taxon>Fungi</taxon>
        <taxon>Dikarya</taxon>
        <taxon>Basidiomycota</taxon>
        <taxon>Agaricomycotina</taxon>
        <taxon>Tremellomycetes</taxon>
        <taxon>Filobasidiales</taxon>
        <taxon>Filobasidiaceae</taxon>
        <taxon>Naganishia</taxon>
    </lineage>
</organism>
<reference evidence="1" key="1">
    <citation type="submission" date="2023-04" db="EMBL/GenBank/DDBJ databases">
        <title>Draft Genome sequencing of Naganishia species isolated from polar environments using Oxford Nanopore Technology.</title>
        <authorList>
            <person name="Leo P."/>
            <person name="Venkateswaran K."/>
        </authorList>
    </citation>
    <scope>NUCLEOTIDE SEQUENCE</scope>
    <source>
        <strain evidence="1">MNA-CCFEE 5262</strain>
    </source>
</reference>
<protein>
    <submittedName>
        <fullName evidence="1">Uncharacterized protein</fullName>
    </submittedName>
</protein>
<evidence type="ECO:0000313" key="2">
    <source>
        <dbReference type="Proteomes" id="UP001230649"/>
    </source>
</evidence>
<keyword evidence="2" id="KW-1185">Reference proteome</keyword>
<sequence>MGKTHGRIVLDQHDFSVAPKMPKYLRERSDYDAIPTTHIYKYTPDSQHKIEIPFLDAQHSYERSLEEQRAMEERQQRRQRKNKRQCLVCRKVLKSAGGLEEHTRVKHGNTQSDEAQRDKPSMDKHCPERRMVAASVISPTNENIPPHFVAYDPHLGSLGALCRHQVRCSPVWVSEVSGDGKSGK</sequence>
<dbReference type="Proteomes" id="UP001230649">
    <property type="component" value="Unassembled WGS sequence"/>
</dbReference>